<gene>
    <name evidence="10 11 12 13 14 15" type="primary">LOC107429676</name>
</gene>
<dbReference type="RefSeq" id="XP_060669305.1">
    <property type="nucleotide sequence ID" value="XM_060813322.1"/>
</dbReference>
<dbReference type="GeneID" id="107429676"/>
<keyword evidence="9" id="KW-1185">Reference proteome</keyword>
<feature type="domain" description="UvrD-like helicase ATP-binding" evidence="5">
    <location>
        <begin position="1323"/>
        <end position="1412"/>
    </location>
</feature>
<dbReference type="PANTHER" id="PTHR21529:SF4">
    <property type="entry name" value="TPR AND ANKYRIN REPEAT-CONTAINING PROTEIN 1"/>
    <property type="match status" value="1"/>
</dbReference>
<evidence type="ECO:0000313" key="15">
    <source>
        <dbReference type="RefSeq" id="XP_060669306.1"/>
    </source>
</evidence>
<feature type="domain" description="DNA2/NAM7 helicase-like C-terminal" evidence="7">
    <location>
        <begin position="619"/>
        <end position="816"/>
    </location>
</feature>
<reference evidence="10 11" key="1">
    <citation type="submission" date="2025-05" db="UniProtKB">
        <authorList>
            <consortium name="RefSeq"/>
        </authorList>
    </citation>
    <scope>IDENTIFICATION</scope>
    <source>
        <tissue evidence="10 11">Seedling</tissue>
    </source>
</reference>
<feature type="domain" description="DNA2/NAM7 helicase helicase" evidence="6">
    <location>
        <begin position="246"/>
        <end position="611"/>
    </location>
</feature>
<dbReference type="InParanoid" id="A0A6P4B1Z8"/>
<dbReference type="Pfam" id="PF13087">
    <property type="entry name" value="AAA_12"/>
    <property type="match status" value="1"/>
</dbReference>
<evidence type="ECO:0000259" key="8">
    <source>
        <dbReference type="Pfam" id="PF20073"/>
    </source>
</evidence>
<evidence type="ECO:0000313" key="13">
    <source>
        <dbReference type="RefSeq" id="XP_060669304.1"/>
    </source>
</evidence>
<evidence type="ECO:0000256" key="2">
    <source>
        <dbReference type="ARBA" id="ARBA00022801"/>
    </source>
</evidence>
<dbReference type="CDD" id="cd18808">
    <property type="entry name" value="SF1_C_Upf1"/>
    <property type="match status" value="1"/>
</dbReference>
<dbReference type="InterPro" id="IPR014016">
    <property type="entry name" value="UvrD-like_ATP-bd"/>
</dbReference>
<evidence type="ECO:0000256" key="4">
    <source>
        <dbReference type="ARBA" id="ARBA00022840"/>
    </source>
</evidence>
<accession>A0A6P4B1Z8</accession>
<dbReference type="InterPro" id="IPR047187">
    <property type="entry name" value="SF1_C_Upf1"/>
</dbReference>
<dbReference type="KEGG" id="zju:107429676"/>
<dbReference type="Pfam" id="PF13086">
    <property type="entry name" value="AAA_11"/>
    <property type="match status" value="1"/>
</dbReference>
<keyword evidence="3" id="KW-0347">Helicase</keyword>
<dbReference type="Pfam" id="PF00580">
    <property type="entry name" value="UvrD-helicase"/>
    <property type="match status" value="1"/>
</dbReference>
<organism evidence="9 10">
    <name type="scientific">Ziziphus jujuba</name>
    <name type="common">Chinese jujube</name>
    <name type="synonym">Ziziphus sativa</name>
    <dbReference type="NCBI Taxonomy" id="326968"/>
    <lineage>
        <taxon>Eukaryota</taxon>
        <taxon>Viridiplantae</taxon>
        <taxon>Streptophyta</taxon>
        <taxon>Embryophyta</taxon>
        <taxon>Tracheophyta</taxon>
        <taxon>Spermatophyta</taxon>
        <taxon>Magnoliopsida</taxon>
        <taxon>eudicotyledons</taxon>
        <taxon>Gunneridae</taxon>
        <taxon>Pentapetalae</taxon>
        <taxon>rosids</taxon>
        <taxon>fabids</taxon>
        <taxon>Rosales</taxon>
        <taxon>Rhamnaceae</taxon>
        <taxon>Paliureae</taxon>
        <taxon>Ziziphus</taxon>
    </lineage>
</organism>
<dbReference type="InterPro" id="IPR045529">
    <property type="entry name" value="DUF6469"/>
</dbReference>
<dbReference type="RefSeq" id="XP_060669302.1">
    <property type="nucleotide sequence ID" value="XM_060813319.1"/>
</dbReference>
<feature type="domain" description="DUF6469" evidence="8">
    <location>
        <begin position="81"/>
        <end position="208"/>
    </location>
</feature>
<keyword evidence="1" id="KW-0547">Nucleotide-binding</keyword>
<proteinExistence type="predicted"/>
<evidence type="ECO:0000313" key="9">
    <source>
        <dbReference type="Proteomes" id="UP001652623"/>
    </source>
</evidence>
<dbReference type="RefSeq" id="XP_060669306.1">
    <property type="nucleotide sequence ID" value="XM_060813323.1"/>
</dbReference>
<evidence type="ECO:0000256" key="3">
    <source>
        <dbReference type="ARBA" id="ARBA00022806"/>
    </source>
</evidence>
<dbReference type="RefSeq" id="XP_015895890.3">
    <property type="nucleotide sequence ID" value="XM_016040404.4"/>
</dbReference>
<protein>
    <submittedName>
        <fullName evidence="10 11">Uncharacterized protein LOC107429676 isoform X1</fullName>
    </submittedName>
</protein>
<dbReference type="InterPro" id="IPR039904">
    <property type="entry name" value="TRANK1"/>
</dbReference>
<evidence type="ECO:0000259" key="6">
    <source>
        <dbReference type="Pfam" id="PF13086"/>
    </source>
</evidence>
<dbReference type="RefSeq" id="XP_060669303.1">
    <property type="nucleotide sequence ID" value="XM_060813320.1"/>
</dbReference>
<keyword evidence="4" id="KW-0067">ATP-binding</keyword>
<keyword evidence="2" id="KW-0378">Hydrolase</keyword>
<name>A0A6P4B1Z8_ZIZJJ</name>
<evidence type="ECO:0000313" key="14">
    <source>
        <dbReference type="RefSeq" id="XP_060669305.1"/>
    </source>
</evidence>
<dbReference type="SUPFAM" id="SSF52540">
    <property type="entry name" value="P-loop containing nucleoside triphosphate hydrolases"/>
    <property type="match status" value="2"/>
</dbReference>
<evidence type="ECO:0000313" key="10">
    <source>
        <dbReference type="RefSeq" id="XP_015895890.3"/>
    </source>
</evidence>
<dbReference type="AlphaFoldDB" id="A0A6P4B1Z8"/>
<evidence type="ECO:0000313" key="11">
    <source>
        <dbReference type="RefSeq" id="XP_060669302.1"/>
    </source>
</evidence>
<dbReference type="Gene3D" id="3.40.50.300">
    <property type="entry name" value="P-loop containing nucleotide triphosphate hydrolases"/>
    <property type="match status" value="4"/>
</dbReference>
<sequence length="2555" mass="293668">MMEEEVSDKGKKANRDTFTDIVFSWSVEDIFNENLYQNQVQEIPLSFFSEHHYFDSFKLPLVEETRAELSSKLQAISRASYAEIESLEETNANGKSCVYDIKVDYWRNNLNDVYRRKHSYRVFPGDVFVLTDAKPEGNSDLEAVLGKKWTLALAETVMEDNVSLKIQASQANVIAAENVIRKHSCLVFLMNIRTNERIWNSLNMNGNLSVVREVLCSEQVQKNMRLCSVQQNCCLVKEYDASSLSNLDESQKKAVLDTLGKVQCNCKASVQLIWGPPGTGKTTTLCVLLLNLSRMKCRVLVCAPRNIAVAELGVHFLKLVKESHKTRNAKDSLYHSWGDILVFGNLEGTEAISEIEEIHLEYRVKKLLEVFEPCSGWRKSVRKMIDLVEGCVSGYNFFKNETEMKKISSLNDASKEVSKFFPEFMREKFNSLSLQIKYCISILCTHLPRNFIPDYNFEQISQLVALLDSIELLFSQIYANSEELLDVDFLDSNRIEGGQSVMNTLTLFYLRTKECISSLQALLRFFDRLLPTTMDTSSARDFCFRMASLIFCTCSSSYELHSMIMEPLNLLIIDDAAQLKECELSIPLQLPGLKRAILFGDHCQLSASVSSNVSANAGLARSLFERMILMDVPKNVLDVQYRMHPFISSFPNSKFYANQISDAPNVRRKDYCKHYLPGPLFGTYSFINISCGKEEMDDAQYSRKNMLEVAVVVKIIDNLYKAWKELKQQLSIGITSPSTAQVLEIQERLEDKYKCFDGFKVKVRPIKALQGEEEDIIILSTVRSNRGGSIGLLSDHRITNVALTRARHCLWILGNERALSESESVWTSIVHDAKDHQCFFNVDEDENLMKFIIEVKKELDQFDELLDADSFIFRNARWEVLISQNFKSSFQKIKSFQMKKLVVNLLRMLASGWRPKKRKRNIICELSKQILKQFKVKDLYVVCSVDIVKRSSYIQVLNVWDILPLVEIPDLVKRLDIVFCTYTDKFLNHCKQKFLEGDLEVPLSWEASNDIVRHKSSSDIEGANEFNTEALNRTNSCSSLLQMKFFSLASGIASHLLSSCDGEEIEFPFEPSSEETEIIHFNRSSFVLGRSGTGKTTILIGKLFQKEQLHHIASEGFHELNCCPSKDNKTEDGERAEDIEESHLRQIFVTFSPNLCYAVKQHISGLKRFACGGNSSKESTTARLDDIDGSMEFTDIPDSFIDLPPKLYPLVITFHKFLMMLNGTVGNSFFHRFPEARGPSHGNTRSSKSLALKTFIRMKEVNFDKFKSSYWPHFSMHLPKNLESSTVFTEIMSYIKGKLQTGKACDDKLRRDYISLSNRRVSKLSMEEREIVYDIFLKYEKRKMENGEYDLADLVSDLHHRLRENKYEGDKLDFVYIDEVQDLTMRQISLFKYLCRNVDAGFVFSGDTAQTIARGVDFRFEDIRSLFYEEFVMKSSCEEAYRTSKHVKIADNFQLSQNFRTHAGVLKLAQSVIDLLYYFFPQSIDVLNPETSLIHEKTPVLIESENIEKDFTKMFEAFGGSGNNLTGFGAEQVVLVRDENIKNKILNSIGKHALVLTIMECKGLEFQDVLLYNLLGSSPLKNQWRVIYEYMQERNLLDPDSAKSIQIFNQAKHKLLCFELKQLYVAITRTRQRLWIFETMEEHHKPLFDYWKKLKVVQVGDFHELHVKDIQVTSCKEDWESRGVKLFHECNYESAKMCFQRAGNTVWEELAEAASLRASAQHISSSDTKKAHIYLKKAAKLYISIGKFELAAQCYYESNEYEEAGTIYLEKCGDSRLEEAGECFTRARSYKLAADAYAKGKLYSNCIDACIQGKLFDEGLKYILLRRKDATESKKTKKYIREIEAKEQELLEGAARSYKNLKDNNKMMKFVKAFCSKDLARSFLRNENLLDQLLKLECEWGCFLNAASVAKQIGNLMLEVELLEKAGHFREASLAILLHVFAKSFLAGGSNGWTMVKFAEKQELLDKAKALAKKVSPFFFEFVCLEENIFSEKEVPLSNLMQLFSDSVRLQSVRGEFLCSLKILTVHFDFVCSKYLQNHDLSADLKTHAEGVLSMNQVSVDTLVYFWNIWKQNIGKVFGYLSCPENQSVWGEFCLSYLGVRKQFQKKKVTYILHCSDAYWISKSDYPNLRPKGKSVNLNPDQFANAARNYWSSEMTSAGIKVLEKLRSLYELSTKESLAIHHKSIILIRMFEVANSLIKSKFMHHEYMLKVKDYLELSGDRLFRTIFPLDLRNSSTKNMVNLRGRGEVKNAVREIFNRNISSKSHLSLGEIVNLVMMVMRVSRKLGGELCQQISERSKNHPLWRSCIVSLEENLRLESKPGSSSAISLHPRKHVSLVENFHKALRNTYFSDLITESVSPGCLMYLVERLLLLVFYSQGYFFSTKSTFLEWLIHEDWNPKISRRAAFDWQSRFVTVLDLVAGIVEELLCNEQDAIKWIQSSKISSEFHPVLVLRLFTVLCLLCLNSRKYFELLFKLLENKEISSKLPQQFCRTIQRLKPGYLNANVNVFAEAFGKIGNPLVIVRSRKKCLNFECQNAIFVDLNVDYGRDKLMSIML</sequence>
<evidence type="ECO:0000259" key="7">
    <source>
        <dbReference type="Pfam" id="PF13087"/>
    </source>
</evidence>
<dbReference type="InterPro" id="IPR041677">
    <property type="entry name" value="DNA2/NAM7_AAA_11"/>
</dbReference>
<dbReference type="Pfam" id="PF20073">
    <property type="entry name" value="DUF6469"/>
    <property type="match status" value="1"/>
</dbReference>
<dbReference type="PANTHER" id="PTHR21529">
    <property type="entry name" value="MAMMARY TURMOR VIRUS RECEPTOR HOMOLOG 1, 2 MTVR1, 2"/>
    <property type="match status" value="1"/>
</dbReference>
<dbReference type="RefSeq" id="XP_060669304.1">
    <property type="nucleotide sequence ID" value="XM_060813321.1"/>
</dbReference>
<evidence type="ECO:0000259" key="5">
    <source>
        <dbReference type="Pfam" id="PF00580"/>
    </source>
</evidence>
<dbReference type="InterPro" id="IPR041679">
    <property type="entry name" value="DNA2/NAM7-like_C"/>
</dbReference>
<dbReference type="InterPro" id="IPR027417">
    <property type="entry name" value="P-loop_NTPase"/>
</dbReference>
<dbReference type="Proteomes" id="UP001652623">
    <property type="component" value="Chromosome 12"/>
</dbReference>
<evidence type="ECO:0000256" key="1">
    <source>
        <dbReference type="ARBA" id="ARBA00022741"/>
    </source>
</evidence>
<evidence type="ECO:0000313" key="12">
    <source>
        <dbReference type="RefSeq" id="XP_060669303.1"/>
    </source>
</evidence>